<evidence type="ECO:0000256" key="16">
    <source>
        <dbReference type="SAM" id="SignalP"/>
    </source>
</evidence>
<dbReference type="GO" id="GO:0030247">
    <property type="term" value="F:polysaccharide binding"/>
    <property type="evidence" value="ECO:0007669"/>
    <property type="project" value="InterPro"/>
</dbReference>
<evidence type="ECO:0000256" key="14">
    <source>
        <dbReference type="ARBA" id="ARBA00024209"/>
    </source>
</evidence>
<dbReference type="EMBL" id="JBEDUW010000005">
    <property type="protein sequence ID" value="KAK9927632.1"/>
    <property type="molecule type" value="Genomic_DNA"/>
</dbReference>
<dbReference type="InterPro" id="IPR046948">
    <property type="entry name" value="ATL20-22-like"/>
</dbReference>
<dbReference type="AlphaFoldDB" id="A0AAW1WW41"/>
<evidence type="ECO:0000256" key="5">
    <source>
        <dbReference type="ARBA" id="ARBA00022679"/>
    </source>
</evidence>
<evidence type="ECO:0000256" key="13">
    <source>
        <dbReference type="ARBA" id="ARBA00023136"/>
    </source>
</evidence>
<keyword evidence="12 15" id="KW-1133">Transmembrane helix</keyword>
<keyword evidence="8 16" id="KW-0732">Signal</keyword>
<feature type="signal peptide" evidence="16">
    <location>
        <begin position="1"/>
        <end position="20"/>
    </location>
</feature>
<keyword evidence="19" id="KW-1185">Reference proteome</keyword>
<dbReference type="Pfam" id="PF13947">
    <property type="entry name" value="GUB_WAK_bind"/>
    <property type="match status" value="1"/>
</dbReference>
<dbReference type="InterPro" id="IPR025287">
    <property type="entry name" value="WAK_GUB"/>
</dbReference>
<evidence type="ECO:0000256" key="9">
    <source>
        <dbReference type="ARBA" id="ARBA00022771"/>
    </source>
</evidence>
<feature type="domain" description="Wall-associated receptor kinase galacturonan-binding" evidence="17">
    <location>
        <begin position="25"/>
        <end position="89"/>
    </location>
</feature>
<comment type="subcellular location">
    <subcellularLocation>
        <location evidence="2">Membrane</location>
        <topology evidence="2">Single-pass membrane protein</topology>
    </subcellularLocation>
</comment>
<keyword evidence="6 15" id="KW-0812">Transmembrane</keyword>
<evidence type="ECO:0000256" key="1">
    <source>
        <dbReference type="ARBA" id="ARBA00000900"/>
    </source>
</evidence>
<comment type="similarity">
    <text evidence="14">Belongs to the RING-type zinc finger family. ATL subfamily.</text>
</comment>
<evidence type="ECO:0000256" key="15">
    <source>
        <dbReference type="SAM" id="Phobius"/>
    </source>
</evidence>
<comment type="catalytic activity">
    <reaction evidence="1">
        <text>S-ubiquitinyl-[E2 ubiquitin-conjugating enzyme]-L-cysteine + [acceptor protein]-L-lysine = [E2 ubiquitin-conjugating enzyme]-L-cysteine + N(6)-ubiquitinyl-[acceptor protein]-L-lysine.</text>
        <dbReference type="EC" id="2.3.2.27"/>
    </reaction>
</comment>
<keyword evidence="5" id="KW-0808">Transferase</keyword>
<feature type="chain" id="PRO_5043643317" description="RING-type E3 ubiquitin transferase" evidence="16">
    <location>
        <begin position="21"/>
        <end position="298"/>
    </location>
</feature>
<evidence type="ECO:0000256" key="2">
    <source>
        <dbReference type="ARBA" id="ARBA00004167"/>
    </source>
</evidence>
<keyword evidence="13 15" id="KW-0472">Membrane</keyword>
<proteinExistence type="inferred from homology"/>
<name>A0AAW1WW41_RUBAR</name>
<dbReference type="GO" id="GO:0016020">
    <property type="term" value="C:membrane"/>
    <property type="evidence" value="ECO:0007669"/>
    <property type="project" value="UniProtKB-SubCell"/>
</dbReference>
<gene>
    <name evidence="18" type="ORF">M0R45_024808</name>
</gene>
<evidence type="ECO:0000256" key="7">
    <source>
        <dbReference type="ARBA" id="ARBA00022723"/>
    </source>
</evidence>
<dbReference type="GO" id="GO:0061630">
    <property type="term" value="F:ubiquitin protein ligase activity"/>
    <property type="evidence" value="ECO:0007669"/>
    <property type="project" value="UniProtKB-EC"/>
</dbReference>
<comment type="caution">
    <text evidence="18">The sequence shown here is derived from an EMBL/GenBank/DDBJ whole genome shotgun (WGS) entry which is preliminary data.</text>
</comment>
<evidence type="ECO:0000256" key="4">
    <source>
        <dbReference type="ARBA" id="ARBA00012483"/>
    </source>
</evidence>
<comment type="pathway">
    <text evidence="3">Protein modification; protein ubiquitination.</text>
</comment>
<evidence type="ECO:0000256" key="6">
    <source>
        <dbReference type="ARBA" id="ARBA00022692"/>
    </source>
</evidence>
<keyword evidence="11" id="KW-0862">Zinc</keyword>
<dbReference type="GO" id="GO:0008270">
    <property type="term" value="F:zinc ion binding"/>
    <property type="evidence" value="ECO:0007669"/>
    <property type="project" value="UniProtKB-KW"/>
</dbReference>
<evidence type="ECO:0000256" key="3">
    <source>
        <dbReference type="ARBA" id="ARBA00004906"/>
    </source>
</evidence>
<evidence type="ECO:0000313" key="19">
    <source>
        <dbReference type="Proteomes" id="UP001457282"/>
    </source>
</evidence>
<feature type="transmembrane region" description="Helical" evidence="15">
    <location>
        <begin position="215"/>
        <end position="237"/>
    </location>
</feature>
<reference evidence="18 19" key="1">
    <citation type="journal article" date="2023" name="G3 (Bethesda)">
        <title>A chromosome-length genome assembly and annotation of blackberry (Rubus argutus, cv. 'Hillquist').</title>
        <authorList>
            <person name="Bruna T."/>
            <person name="Aryal R."/>
            <person name="Dudchenko O."/>
            <person name="Sargent D.J."/>
            <person name="Mead D."/>
            <person name="Buti M."/>
            <person name="Cavallini A."/>
            <person name="Hytonen T."/>
            <person name="Andres J."/>
            <person name="Pham M."/>
            <person name="Weisz D."/>
            <person name="Mascagni F."/>
            <person name="Usai G."/>
            <person name="Natali L."/>
            <person name="Bassil N."/>
            <person name="Fernandez G.E."/>
            <person name="Lomsadze A."/>
            <person name="Armour M."/>
            <person name="Olukolu B."/>
            <person name="Poorten T."/>
            <person name="Britton C."/>
            <person name="Davik J."/>
            <person name="Ashrafi H."/>
            <person name="Aiden E.L."/>
            <person name="Borodovsky M."/>
            <person name="Worthington M."/>
        </authorList>
    </citation>
    <scope>NUCLEOTIDE SEQUENCE [LARGE SCALE GENOMIC DNA]</scope>
    <source>
        <strain evidence="18">PI 553951</strain>
    </source>
</reference>
<evidence type="ECO:0000256" key="11">
    <source>
        <dbReference type="ARBA" id="ARBA00022833"/>
    </source>
</evidence>
<dbReference type="Proteomes" id="UP001457282">
    <property type="component" value="Unassembled WGS sequence"/>
</dbReference>
<evidence type="ECO:0000256" key="10">
    <source>
        <dbReference type="ARBA" id="ARBA00022786"/>
    </source>
</evidence>
<evidence type="ECO:0000256" key="12">
    <source>
        <dbReference type="ARBA" id="ARBA00022989"/>
    </source>
</evidence>
<keyword evidence="7" id="KW-0479">Metal-binding</keyword>
<dbReference type="PANTHER" id="PTHR46279:SF12">
    <property type="entry name" value="RING-TYPE E3 UBIQUITIN TRANSFERASE"/>
    <property type="match status" value="1"/>
</dbReference>
<evidence type="ECO:0000313" key="18">
    <source>
        <dbReference type="EMBL" id="KAK9927632.1"/>
    </source>
</evidence>
<dbReference type="EC" id="2.3.2.27" evidence="4"/>
<keyword evidence="10" id="KW-0833">Ubl conjugation pathway</keyword>
<sequence length="298" mass="33893">MHAFIFFILFFTSIFFETQASNEICKTKKCALGAPEIRFPFRVKGQQPENCGRPGFDLDCSNNTTTIHIPSYGDLVVKSISYDTKKLDLLDPKNCVHGVFLDLNLSLTPFQYYYVVKQYSYLNCSIELSKSFTEVPCLSGSGYHVYTVKPTVAVPISCRVVKTVPIPFEYNAYLADNSFGLGLTWNLLGHEDFHEAEAGSLQTKTEQETDCFTMAHVKVCITILIFVAAAVIIRVNMNQSRKLHYQKEGEDQIQVEKLLGEYRANKNDRYHEADLKQSNSQCETIMDIQIMKNQKVQV</sequence>
<evidence type="ECO:0000256" key="8">
    <source>
        <dbReference type="ARBA" id="ARBA00022729"/>
    </source>
</evidence>
<keyword evidence="9" id="KW-0863">Zinc-finger</keyword>
<accession>A0AAW1WW41</accession>
<dbReference type="PANTHER" id="PTHR46279">
    <property type="entry name" value="RING/U-BOX SUPERFAMILY PROTEIN"/>
    <property type="match status" value="1"/>
</dbReference>
<organism evidence="18 19">
    <name type="scientific">Rubus argutus</name>
    <name type="common">Southern blackberry</name>
    <dbReference type="NCBI Taxonomy" id="59490"/>
    <lineage>
        <taxon>Eukaryota</taxon>
        <taxon>Viridiplantae</taxon>
        <taxon>Streptophyta</taxon>
        <taxon>Embryophyta</taxon>
        <taxon>Tracheophyta</taxon>
        <taxon>Spermatophyta</taxon>
        <taxon>Magnoliopsida</taxon>
        <taxon>eudicotyledons</taxon>
        <taxon>Gunneridae</taxon>
        <taxon>Pentapetalae</taxon>
        <taxon>rosids</taxon>
        <taxon>fabids</taxon>
        <taxon>Rosales</taxon>
        <taxon>Rosaceae</taxon>
        <taxon>Rosoideae</taxon>
        <taxon>Rosoideae incertae sedis</taxon>
        <taxon>Rubus</taxon>
    </lineage>
</organism>
<protein>
    <recommendedName>
        <fullName evidence="4">RING-type E3 ubiquitin transferase</fullName>
        <ecNumber evidence="4">2.3.2.27</ecNumber>
    </recommendedName>
</protein>
<evidence type="ECO:0000259" key="17">
    <source>
        <dbReference type="Pfam" id="PF13947"/>
    </source>
</evidence>